<evidence type="ECO:0000256" key="7">
    <source>
        <dbReference type="ARBA" id="ARBA00022643"/>
    </source>
</evidence>
<dbReference type="UniPathway" id="UPA00277">
    <property type="reaction ID" value="UER00407"/>
</dbReference>
<comment type="pathway">
    <text evidence="2">Cofactor biosynthesis; FAD biosynthesis; FAD from FMN: step 1/1.</text>
</comment>
<dbReference type="PANTHER" id="PTHR22749">
    <property type="entry name" value="RIBOFLAVIN KINASE/FMN ADENYLYLTRANSFERASE"/>
    <property type="match status" value="1"/>
</dbReference>
<dbReference type="EnsemblBacteria" id="ACK42492">
    <property type="protein sequence ID" value="ACK42492"/>
    <property type="gene ID" value="Dtur_1213"/>
</dbReference>
<dbReference type="Pfam" id="PF01687">
    <property type="entry name" value="Flavokinase"/>
    <property type="match status" value="1"/>
</dbReference>
<accession>B8E2Z2</accession>
<evidence type="ECO:0000256" key="11">
    <source>
        <dbReference type="ARBA" id="ARBA00022777"/>
    </source>
</evidence>
<keyword evidence="7" id="KW-0288">FMN</keyword>
<evidence type="ECO:0000256" key="2">
    <source>
        <dbReference type="ARBA" id="ARBA00004726"/>
    </source>
</evidence>
<dbReference type="SUPFAM" id="SSF82114">
    <property type="entry name" value="Riboflavin kinase-like"/>
    <property type="match status" value="1"/>
</dbReference>
<evidence type="ECO:0000256" key="1">
    <source>
        <dbReference type="ARBA" id="ARBA00002121"/>
    </source>
</evidence>
<dbReference type="GO" id="GO:0008531">
    <property type="term" value="F:riboflavin kinase activity"/>
    <property type="evidence" value="ECO:0000318"/>
    <property type="project" value="GO_Central"/>
</dbReference>
<dbReference type="InterPro" id="IPR003136">
    <property type="entry name" value="Cytidylate_kin"/>
</dbReference>
<comment type="pathway">
    <text evidence="3">Cofactor biosynthesis; FMN biosynthesis; FMN from riboflavin (ATP route): step 1/1.</text>
</comment>
<evidence type="ECO:0000256" key="13">
    <source>
        <dbReference type="ARBA" id="ARBA00022840"/>
    </source>
</evidence>
<feature type="domain" description="Riboflavin kinase" evidence="21">
    <location>
        <begin position="184"/>
        <end position="308"/>
    </location>
</feature>
<dbReference type="HAMAP" id="MF_00238">
    <property type="entry name" value="Cytidyl_kinase_type1"/>
    <property type="match status" value="1"/>
</dbReference>
<keyword evidence="20" id="KW-0175">Coiled coil</keyword>
<dbReference type="GO" id="GO:0036430">
    <property type="term" value="F:CMP kinase activity"/>
    <property type="evidence" value="ECO:0007669"/>
    <property type="project" value="RHEA"/>
</dbReference>
<comment type="subcellular location">
    <subcellularLocation>
        <location evidence="19">Cytoplasm</location>
    </subcellularLocation>
</comment>
<comment type="function">
    <text evidence="1">Catalyzes the phosphorylation of riboflavin to FMN followed by the adenylation of FMN to FAD.</text>
</comment>
<evidence type="ECO:0000256" key="14">
    <source>
        <dbReference type="ARBA" id="ARBA00023268"/>
    </source>
</evidence>
<dbReference type="PANTHER" id="PTHR22749:SF6">
    <property type="entry name" value="RIBOFLAVIN KINASE"/>
    <property type="match status" value="1"/>
</dbReference>
<dbReference type="EMBL" id="CP001251">
    <property type="protein sequence ID" value="ACK42492.1"/>
    <property type="molecule type" value="Genomic_DNA"/>
</dbReference>
<evidence type="ECO:0000256" key="4">
    <source>
        <dbReference type="ARBA" id="ARBA00009427"/>
    </source>
</evidence>
<dbReference type="Pfam" id="PF06574">
    <property type="entry name" value="FAD_syn"/>
    <property type="match status" value="1"/>
</dbReference>
<dbReference type="NCBIfam" id="TIGR00017">
    <property type="entry name" value="cmk"/>
    <property type="match status" value="1"/>
</dbReference>
<dbReference type="STRING" id="515635.Dtur_1213"/>
<dbReference type="InterPro" id="IPR014729">
    <property type="entry name" value="Rossmann-like_a/b/a_fold"/>
</dbReference>
<dbReference type="NCBIfam" id="TIGR00083">
    <property type="entry name" value="ribF"/>
    <property type="match status" value="1"/>
</dbReference>
<dbReference type="eggNOG" id="COG0196">
    <property type="taxonomic scope" value="Bacteria"/>
</dbReference>
<evidence type="ECO:0000256" key="6">
    <source>
        <dbReference type="ARBA" id="ARBA00022630"/>
    </source>
</evidence>
<dbReference type="InterPro" id="IPR015865">
    <property type="entry name" value="Riboflavin_kinase_bac/euk"/>
</dbReference>
<dbReference type="GO" id="GO:0003919">
    <property type="term" value="F:FMN adenylyltransferase activity"/>
    <property type="evidence" value="ECO:0007669"/>
    <property type="project" value="UniProtKB-EC"/>
</dbReference>
<dbReference type="KEGG" id="dtu:Dtur_1213"/>
<evidence type="ECO:0000256" key="3">
    <source>
        <dbReference type="ARBA" id="ARBA00005201"/>
    </source>
</evidence>
<keyword evidence="11 19" id="KW-0418">Kinase</keyword>
<dbReference type="GO" id="GO:0036431">
    <property type="term" value="F:dCMP kinase activity"/>
    <property type="evidence" value="ECO:0007669"/>
    <property type="project" value="InterPro"/>
</dbReference>
<dbReference type="InterPro" id="IPR015864">
    <property type="entry name" value="FAD_synthase"/>
</dbReference>
<keyword evidence="13 19" id="KW-0067">ATP-binding</keyword>
<organism evidence="22 23">
    <name type="scientific">Dictyoglomus turgidum (strain DSM 6724 / Z-1310)</name>
    <dbReference type="NCBI Taxonomy" id="515635"/>
    <lineage>
        <taxon>Bacteria</taxon>
        <taxon>Pseudomonadati</taxon>
        <taxon>Dictyoglomota</taxon>
        <taxon>Dictyoglomia</taxon>
        <taxon>Dictyoglomales</taxon>
        <taxon>Dictyoglomaceae</taxon>
        <taxon>Dictyoglomus</taxon>
    </lineage>
</organism>
<comment type="catalytic activity">
    <reaction evidence="15 19">
        <text>dCMP + ATP = dCDP + ADP</text>
        <dbReference type="Rhea" id="RHEA:25094"/>
        <dbReference type="ChEBI" id="CHEBI:30616"/>
        <dbReference type="ChEBI" id="CHEBI:57566"/>
        <dbReference type="ChEBI" id="CHEBI:58593"/>
        <dbReference type="ChEBI" id="CHEBI:456216"/>
        <dbReference type="EC" id="2.7.4.25"/>
    </reaction>
</comment>
<dbReference type="Gene3D" id="3.40.50.300">
    <property type="entry name" value="P-loop containing nucleotide triphosphate hydrolases"/>
    <property type="match status" value="1"/>
</dbReference>
<feature type="coiled-coil region" evidence="20">
    <location>
        <begin position="286"/>
        <end position="320"/>
    </location>
</feature>
<keyword evidence="23" id="KW-1185">Reference proteome</keyword>
<dbReference type="GO" id="GO:0006771">
    <property type="term" value="P:riboflavin metabolic process"/>
    <property type="evidence" value="ECO:0000318"/>
    <property type="project" value="GO_Central"/>
</dbReference>
<dbReference type="GO" id="GO:0006747">
    <property type="term" value="P:FAD biosynthetic process"/>
    <property type="evidence" value="ECO:0007669"/>
    <property type="project" value="UniProtKB-UniPathway"/>
</dbReference>
<dbReference type="FunFam" id="3.40.50.620:FF:000021">
    <property type="entry name" value="Riboflavin biosynthesis protein"/>
    <property type="match status" value="1"/>
</dbReference>
<dbReference type="GO" id="GO:0006220">
    <property type="term" value="P:pyrimidine nucleotide metabolic process"/>
    <property type="evidence" value="ECO:0007669"/>
    <property type="project" value="UniProtKB-UniRule"/>
</dbReference>
<dbReference type="NCBIfam" id="NF004162">
    <property type="entry name" value="PRK05627.1-5"/>
    <property type="match status" value="1"/>
</dbReference>
<dbReference type="InterPro" id="IPR023468">
    <property type="entry name" value="Riboflavin_kinase"/>
</dbReference>
<dbReference type="Pfam" id="PF02224">
    <property type="entry name" value="Cytidylate_kin"/>
    <property type="match status" value="1"/>
</dbReference>
<dbReference type="FunFam" id="2.40.30.30:FF:000003">
    <property type="entry name" value="Riboflavin biosynthesis protein"/>
    <property type="match status" value="1"/>
</dbReference>
<evidence type="ECO:0000259" key="21">
    <source>
        <dbReference type="SMART" id="SM00904"/>
    </source>
</evidence>
<dbReference type="GO" id="GO:0009231">
    <property type="term" value="P:riboflavin biosynthetic process"/>
    <property type="evidence" value="ECO:0007669"/>
    <property type="project" value="InterPro"/>
</dbReference>
<comment type="catalytic activity">
    <reaction evidence="18">
        <text>FMN + ATP + H(+) = FAD + diphosphate</text>
        <dbReference type="Rhea" id="RHEA:17237"/>
        <dbReference type="ChEBI" id="CHEBI:15378"/>
        <dbReference type="ChEBI" id="CHEBI:30616"/>
        <dbReference type="ChEBI" id="CHEBI:33019"/>
        <dbReference type="ChEBI" id="CHEBI:57692"/>
        <dbReference type="ChEBI" id="CHEBI:58210"/>
        <dbReference type="EC" id="2.7.7.2"/>
    </reaction>
</comment>
<dbReference type="HOGENOM" id="CLU_516524_0_0_0"/>
<evidence type="ECO:0000256" key="17">
    <source>
        <dbReference type="ARBA" id="ARBA00048478"/>
    </source>
</evidence>
<gene>
    <name evidence="19" type="primary">cmk</name>
    <name evidence="22" type="ordered locus">Dtur_1213</name>
</gene>
<keyword evidence="12" id="KW-0274">FAD</keyword>
<dbReference type="Gene3D" id="3.40.50.620">
    <property type="entry name" value="HUPs"/>
    <property type="match status" value="1"/>
</dbReference>
<comment type="similarity">
    <text evidence="4 19">Belongs to the cytidylate kinase family. Type 1 subfamily.</text>
</comment>
<dbReference type="EC" id="2.7.4.25" evidence="19"/>
<keyword evidence="19" id="KW-0963">Cytoplasm</keyword>
<evidence type="ECO:0000313" key="22">
    <source>
        <dbReference type="EMBL" id="ACK42492.1"/>
    </source>
</evidence>
<dbReference type="SUPFAM" id="SSF52540">
    <property type="entry name" value="P-loop containing nucleoside triphosphate hydrolases"/>
    <property type="match status" value="1"/>
</dbReference>
<evidence type="ECO:0000313" key="23">
    <source>
        <dbReference type="Proteomes" id="UP000007719"/>
    </source>
</evidence>
<dbReference type="Proteomes" id="UP000007719">
    <property type="component" value="Chromosome"/>
</dbReference>
<dbReference type="CDD" id="cd02020">
    <property type="entry name" value="CMPK"/>
    <property type="match status" value="1"/>
</dbReference>
<dbReference type="OrthoDB" id="9803667at2"/>
<comment type="similarity">
    <text evidence="5">Belongs to the RibF family.</text>
</comment>
<dbReference type="SMART" id="SM00904">
    <property type="entry name" value="Flavokinase"/>
    <property type="match status" value="1"/>
</dbReference>
<keyword evidence="8 19" id="KW-0808">Transferase</keyword>
<dbReference type="InterPro" id="IPR011994">
    <property type="entry name" value="Cytidylate_kinase_dom"/>
</dbReference>
<evidence type="ECO:0000256" key="20">
    <source>
        <dbReference type="SAM" id="Coils"/>
    </source>
</evidence>
<dbReference type="eggNOG" id="COG0283">
    <property type="taxonomic scope" value="Bacteria"/>
</dbReference>
<keyword evidence="14" id="KW-0511">Multifunctional enzyme</keyword>
<dbReference type="RefSeq" id="WP_012583574.1">
    <property type="nucleotide sequence ID" value="NC_011661.1"/>
</dbReference>
<proteinExistence type="inferred from homology"/>
<dbReference type="InterPro" id="IPR027417">
    <property type="entry name" value="P-loop_NTPase"/>
</dbReference>
<evidence type="ECO:0000256" key="18">
    <source>
        <dbReference type="ARBA" id="ARBA00049494"/>
    </source>
</evidence>
<feature type="binding site" evidence="19">
    <location>
        <begin position="321"/>
        <end position="329"/>
    </location>
    <ligand>
        <name>ATP</name>
        <dbReference type="ChEBI" id="CHEBI:30616"/>
    </ligand>
</feature>
<dbReference type="SUPFAM" id="SSF52374">
    <property type="entry name" value="Nucleotidylyl transferase"/>
    <property type="match status" value="1"/>
</dbReference>
<evidence type="ECO:0000256" key="10">
    <source>
        <dbReference type="ARBA" id="ARBA00022741"/>
    </source>
</evidence>
<comment type="catalytic activity">
    <reaction evidence="17 19">
        <text>CMP + ATP = CDP + ADP</text>
        <dbReference type="Rhea" id="RHEA:11600"/>
        <dbReference type="ChEBI" id="CHEBI:30616"/>
        <dbReference type="ChEBI" id="CHEBI:58069"/>
        <dbReference type="ChEBI" id="CHEBI:60377"/>
        <dbReference type="ChEBI" id="CHEBI:456216"/>
        <dbReference type="EC" id="2.7.4.25"/>
    </reaction>
</comment>
<keyword evidence="6" id="KW-0285">Flavoprotein</keyword>
<name>B8E2Z2_DICTD</name>
<sequence>MELSKYIKKVKLNKLEAKEKFVITIGVFDGLHLGHSSIVDELVNNALLNGFNSGVITFENAFSQNLKKISSFLLTYDEKINLLSLKGVDYSIILPFSKEIKNLSSEDFIKVLLNTIPISCICVGSNFFFGKDRMGNINTLLSLGEKYNFNVKIVPLEKGNSDIISSSHIRNLLLNGEINMANDLLGYKYFINGVVEKGDNLGSKIGFPTVNVKYNKEKLIPKAGIYKGKVKIKKNIYNAAIYIGKRPTFHGKELRVEAYIIDFSDYLYGEEIEIALEDYIRPDQKFDSIEALKRQIQKDLQAIEDKIKKEENNIKIITIDGTAGSGKTTIAKFIAEKLKFDYIDSGALYRAVGLITKEKNLSTEEEIIGFLYQNPIKFNFEDKIFRVYISDREITSMIRTEEIGKYASIVGRMPRVREFLTSYQREFLRKVKKGLVLEGRDSGTVVFPNANLKLFVNANIDIRAQRRARDLSERDIERIKKYIIERDKQDMNRDIAPLRFPNHGYFIDNSESPLEEIYDKIISLYLKAL</sequence>
<reference evidence="23" key="1">
    <citation type="journal article" date="2016" name="Front. Microbiol.">
        <title>The complete genome sequence of hyperthermophile Dictyoglomus turgidum DSM 6724 reveals a specialized carbohydrate fermentor.</title>
        <authorList>
            <person name="Brumm P.J."/>
            <person name="Gowda K."/>
            <person name="Robb F.T."/>
            <person name="Mead D.A."/>
        </authorList>
    </citation>
    <scope>NUCLEOTIDE SEQUENCE [LARGE SCALE GENOMIC DNA]</scope>
    <source>
        <strain evidence="23">DSM 6724 / Z-1310</strain>
    </source>
</reference>
<evidence type="ECO:0000256" key="8">
    <source>
        <dbReference type="ARBA" id="ARBA00022679"/>
    </source>
</evidence>
<keyword evidence="9" id="KW-0548">Nucleotidyltransferase</keyword>
<evidence type="ECO:0000256" key="12">
    <source>
        <dbReference type="ARBA" id="ARBA00022827"/>
    </source>
</evidence>
<dbReference type="GO" id="GO:0005737">
    <property type="term" value="C:cytoplasm"/>
    <property type="evidence" value="ECO:0007669"/>
    <property type="project" value="UniProtKB-SubCell"/>
</dbReference>
<evidence type="ECO:0000256" key="5">
    <source>
        <dbReference type="ARBA" id="ARBA00010214"/>
    </source>
</evidence>
<evidence type="ECO:0000256" key="15">
    <source>
        <dbReference type="ARBA" id="ARBA00047615"/>
    </source>
</evidence>
<dbReference type="GO" id="GO:0005524">
    <property type="term" value="F:ATP binding"/>
    <property type="evidence" value="ECO:0007669"/>
    <property type="project" value="UniProtKB-UniRule"/>
</dbReference>
<dbReference type="CDD" id="cd02064">
    <property type="entry name" value="FAD_synthetase_N"/>
    <property type="match status" value="1"/>
</dbReference>
<dbReference type="InterPro" id="IPR023465">
    <property type="entry name" value="Riboflavin_kinase_dom_sf"/>
</dbReference>
<keyword evidence="10 19" id="KW-0547">Nucleotide-binding</keyword>
<dbReference type="Gene3D" id="2.40.30.30">
    <property type="entry name" value="Riboflavin kinase-like"/>
    <property type="match status" value="1"/>
</dbReference>
<comment type="catalytic activity">
    <reaction evidence="16">
        <text>riboflavin + ATP = FMN + ADP + H(+)</text>
        <dbReference type="Rhea" id="RHEA:14357"/>
        <dbReference type="ChEBI" id="CHEBI:15378"/>
        <dbReference type="ChEBI" id="CHEBI:30616"/>
        <dbReference type="ChEBI" id="CHEBI:57986"/>
        <dbReference type="ChEBI" id="CHEBI:58210"/>
        <dbReference type="ChEBI" id="CHEBI:456216"/>
        <dbReference type="EC" id="2.7.1.26"/>
    </reaction>
</comment>
<dbReference type="AlphaFoldDB" id="B8E2Z2"/>
<dbReference type="UniPathway" id="UPA00276">
    <property type="reaction ID" value="UER00406"/>
</dbReference>
<protein>
    <recommendedName>
        <fullName evidence="19">Cytidylate kinase</fullName>
        <shortName evidence="19">CK</shortName>
        <ecNumber evidence="19">2.7.4.25</ecNumber>
    </recommendedName>
    <alternativeName>
        <fullName evidence="19">Cytidine monophosphate kinase</fullName>
        <shortName evidence="19">CMP kinase</shortName>
    </alternativeName>
</protein>
<evidence type="ECO:0000256" key="16">
    <source>
        <dbReference type="ARBA" id="ARBA00047880"/>
    </source>
</evidence>
<dbReference type="FunCoup" id="B8E2Z2">
    <property type="interactions" value="347"/>
</dbReference>
<evidence type="ECO:0000256" key="9">
    <source>
        <dbReference type="ARBA" id="ARBA00022695"/>
    </source>
</evidence>
<dbReference type="InterPro" id="IPR002606">
    <property type="entry name" value="Riboflavin_kinase_bac"/>
</dbReference>
<dbReference type="GO" id="GO:0009398">
    <property type="term" value="P:FMN biosynthetic process"/>
    <property type="evidence" value="ECO:0000318"/>
    <property type="project" value="GO_Central"/>
</dbReference>
<dbReference type="InParanoid" id="B8E2Z2"/>
<evidence type="ECO:0000256" key="19">
    <source>
        <dbReference type="HAMAP-Rule" id="MF_00238"/>
    </source>
</evidence>